<evidence type="ECO:0000313" key="2">
    <source>
        <dbReference type="Proteomes" id="UP000335538"/>
    </source>
</evidence>
<proteinExistence type="predicted"/>
<reference evidence="1 2" key="1">
    <citation type="submission" date="2019-08" db="EMBL/GenBank/DDBJ databases">
        <authorList>
            <person name="Peeters C."/>
        </authorList>
    </citation>
    <scope>NUCLEOTIDE SEQUENCE [LARGE SCALE GENOMIC DNA]</scope>
    <source>
        <strain evidence="1 2">LMG 31121</strain>
    </source>
</reference>
<dbReference type="RefSeq" id="WP_150811532.1">
    <property type="nucleotide sequence ID" value="NZ_CABPSR010000041.1"/>
</dbReference>
<sequence>MRKPITDLKNFYPNYKYTDSQKNNNLTEIALDHNFKKKMQAICDPGMVACQDLSSIINNKLTSREAISKKEKANISTCIKTYGREIGAMRDFGEKSRRRSELLTEFGKSTYLALSAHEEFLFEINIVDLYAFVANMFELGNTNSNYSIDAASRMVGVLYRRLHEETIDERSYKEIARHSPKSGSASVDPERLKAGIEMEVNIFFGDMAHQYPKGPAYEERFATLRAFTKMLSGAGEREEKISEETREKDFNLKIKPLALDDRARLNYIEMNKKTMNKKTIILGYTLSQRIKKEAPSAALANDLKLAIEITINYCDYYIEETSWYQTEEISLVKANKAYLLRLKDFIGKNISPMFDVSNGTISESANPESIIDRDSFYSIVNGKIHEDAAEAWDHFVSIKHPDSVNDMDNLSDEPLEKQINFVNIDLINPRSIYSFELAVEKLMTKVYEEIHKHHLARQKSLNEESILTIQANSEVDPLLQKEESKSPPSLPPQTMVAAALLEEKPYEVAPLASTRVATPSKPKTKDAIIVEVKNLIRPKNTLKIKDALKQIHPDDYKGDLTKLEHPGGELYVEKKNASIGRLWRAENRKQTTISYSISTSPKAHTFFGAEILSELSNELTPIQFADLMKNIEDKTFLRSGYKVQGIIKIKGENEYQMRLSSLDRPYRVVFKYKNITNRSSLFFQETPVYVAKKVFFHNGKTDKTIAEVDDNSVSAIANTLSSGDIFLKPRIHPED</sequence>
<accession>A0A5E5BL83</accession>
<gene>
    <name evidence="1" type="ORF">PSP31121_05515</name>
</gene>
<evidence type="ECO:0000313" key="1">
    <source>
        <dbReference type="EMBL" id="VVE85882.1"/>
    </source>
</evidence>
<name>A0A5E5BL83_9BURK</name>
<organism evidence="1 2">
    <name type="scientific">Pandoraea sputorum</name>
    <dbReference type="NCBI Taxonomy" id="93222"/>
    <lineage>
        <taxon>Bacteria</taxon>
        <taxon>Pseudomonadati</taxon>
        <taxon>Pseudomonadota</taxon>
        <taxon>Betaproteobacteria</taxon>
        <taxon>Burkholderiales</taxon>
        <taxon>Burkholderiaceae</taxon>
        <taxon>Pandoraea</taxon>
    </lineage>
</organism>
<dbReference type="EMBL" id="CABPSR010000041">
    <property type="protein sequence ID" value="VVE85882.1"/>
    <property type="molecule type" value="Genomic_DNA"/>
</dbReference>
<protein>
    <submittedName>
        <fullName evidence="1">Uncharacterized protein</fullName>
    </submittedName>
</protein>
<dbReference type="AlphaFoldDB" id="A0A5E5BL83"/>
<dbReference type="Proteomes" id="UP000335538">
    <property type="component" value="Unassembled WGS sequence"/>
</dbReference>